<evidence type="ECO:0000256" key="3">
    <source>
        <dbReference type="ARBA" id="ARBA00012154"/>
    </source>
</evidence>
<evidence type="ECO:0000313" key="13">
    <source>
        <dbReference type="Proteomes" id="UP001501004"/>
    </source>
</evidence>
<keyword evidence="6 11" id="KW-0547">Nucleotide-binding</keyword>
<comment type="caution">
    <text evidence="12">The sequence shown here is derived from an EMBL/GenBank/DDBJ whole genome shotgun (WGS) entry which is preliminary data.</text>
</comment>
<feature type="binding site" evidence="11">
    <location>
        <position position="18"/>
    </location>
    <ligand>
        <name>Mg(2+)</name>
        <dbReference type="ChEBI" id="CHEBI:18420"/>
    </ligand>
</feature>
<dbReference type="SUPFAM" id="SSF52540">
    <property type="entry name" value="P-loop containing nucleoside triphosphate hydrolases"/>
    <property type="match status" value="1"/>
</dbReference>
<feature type="binding site" evidence="11">
    <location>
        <position position="116"/>
    </location>
    <ligand>
        <name>ATP</name>
        <dbReference type="ChEBI" id="CHEBI:30616"/>
    </ligand>
</feature>
<feature type="binding site" evidence="11">
    <location>
        <position position="80"/>
    </location>
    <ligand>
        <name>substrate</name>
    </ligand>
</feature>
<evidence type="ECO:0000256" key="4">
    <source>
        <dbReference type="ARBA" id="ARBA00022605"/>
    </source>
</evidence>
<dbReference type="HAMAP" id="MF_00109">
    <property type="entry name" value="Shikimate_kinase"/>
    <property type="match status" value="1"/>
</dbReference>
<evidence type="ECO:0000256" key="7">
    <source>
        <dbReference type="ARBA" id="ARBA00022777"/>
    </source>
</evidence>
<organism evidence="12 13">
    <name type="scientific">Leifsonella bigeumensis</name>
    <dbReference type="NCBI Taxonomy" id="433643"/>
    <lineage>
        <taxon>Bacteria</taxon>
        <taxon>Bacillati</taxon>
        <taxon>Actinomycetota</taxon>
        <taxon>Actinomycetes</taxon>
        <taxon>Micrococcales</taxon>
        <taxon>Microbacteriaceae</taxon>
        <taxon>Leifsonella</taxon>
    </lineage>
</organism>
<comment type="cofactor">
    <cofactor evidence="11">
        <name>Mg(2+)</name>
        <dbReference type="ChEBI" id="CHEBI:18420"/>
    </cofactor>
    <text evidence="11">Binds 1 Mg(2+) ion per subunit.</text>
</comment>
<keyword evidence="13" id="KW-1185">Reference proteome</keyword>
<feature type="binding site" evidence="11">
    <location>
        <position position="150"/>
    </location>
    <ligand>
        <name>ATP</name>
        <dbReference type="ChEBI" id="CHEBI:30616"/>
    </ligand>
</feature>
<gene>
    <name evidence="11" type="primary">aroK</name>
    <name evidence="12" type="ORF">GCM10022239_21600</name>
</gene>
<accession>A0ABP7FRM3</accession>
<feature type="binding site" evidence="11">
    <location>
        <position position="59"/>
    </location>
    <ligand>
        <name>substrate</name>
    </ligand>
</feature>
<dbReference type="InterPro" id="IPR023000">
    <property type="entry name" value="Shikimate_kinase_CS"/>
</dbReference>
<dbReference type="Proteomes" id="UP001501004">
    <property type="component" value="Unassembled WGS sequence"/>
</dbReference>
<dbReference type="RefSeq" id="WP_344756529.1">
    <property type="nucleotide sequence ID" value="NZ_BAABAE010000003.1"/>
</dbReference>
<keyword evidence="8 11" id="KW-0067">ATP-binding</keyword>
<dbReference type="PANTHER" id="PTHR21087">
    <property type="entry name" value="SHIKIMATE KINASE"/>
    <property type="match status" value="1"/>
</dbReference>
<dbReference type="PANTHER" id="PTHR21087:SF16">
    <property type="entry name" value="SHIKIMATE KINASE 1, CHLOROPLASTIC"/>
    <property type="match status" value="1"/>
</dbReference>
<keyword evidence="7 11" id="KW-0418">Kinase</keyword>
<feature type="binding site" evidence="11">
    <location>
        <begin position="14"/>
        <end position="19"/>
    </location>
    <ligand>
        <name>ATP</name>
        <dbReference type="ChEBI" id="CHEBI:30616"/>
    </ligand>
</feature>
<evidence type="ECO:0000256" key="11">
    <source>
        <dbReference type="HAMAP-Rule" id="MF_00109"/>
    </source>
</evidence>
<dbReference type="EC" id="2.7.1.71" evidence="3 11"/>
<keyword evidence="11" id="KW-0963">Cytoplasm</keyword>
<comment type="subcellular location">
    <subcellularLocation>
        <location evidence="11">Cytoplasm</location>
    </subcellularLocation>
</comment>
<protein>
    <recommendedName>
        <fullName evidence="3 11">Shikimate kinase</fullName>
        <shortName evidence="11">SK</shortName>
        <ecNumber evidence="3 11">2.7.1.71</ecNumber>
    </recommendedName>
</protein>
<evidence type="ECO:0000256" key="9">
    <source>
        <dbReference type="ARBA" id="ARBA00023141"/>
    </source>
</evidence>
<dbReference type="InterPro" id="IPR027417">
    <property type="entry name" value="P-loop_NTPase"/>
</dbReference>
<comment type="catalytic activity">
    <reaction evidence="10 11">
        <text>shikimate + ATP = 3-phosphoshikimate + ADP + H(+)</text>
        <dbReference type="Rhea" id="RHEA:13121"/>
        <dbReference type="ChEBI" id="CHEBI:15378"/>
        <dbReference type="ChEBI" id="CHEBI:30616"/>
        <dbReference type="ChEBI" id="CHEBI:36208"/>
        <dbReference type="ChEBI" id="CHEBI:145989"/>
        <dbReference type="ChEBI" id="CHEBI:456216"/>
        <dbReference type="EC" id="2.7.1.71"/>
    </reaction>
</comment>
<proteinExistence type="inferred from homology"/>
<evidence type="ECO:0000256" key="2">
    <source>
        <dbReference type="ARBA" id="ARBA00006997"/>
    </source>
</evidence>
<dbReference type="EMBL" id="BAABAE010000003">
    <property type="protein sequence ID" value="GAA3745669.1"/>
    <property type="molecule type" value="Genomic_DNA"/>
</dbReference>
<keyword evidence="11" id="KW-0460">Magnesium</keyword>
<comment type="subunit">
    <text evidence="11">Monomer.</text>
</comment>
<evidence type="ECO:0000256" key="10">
    <source>
        <dbReference type="ARBA" id="ARBA00048567"/>
    </source>
</evidence>
<comment type="function">
    <text evidence="11">Catalyzes the specific phosphorylation of the 3-hydroxyl group of shikimic acid using ATP as a cosubstrate.</text>
</comment>
<dbReference type="PRINTS" id="PR01100">
    <property type="entry name" value="SHIKIMTKNASE"/>
</dbReference>
<evidence type="ECO:0000313" key="12">
    <source>
        <dbReference type="EMBL" id="GAA3745669.1"/>
    </source>
</evidence>
<dbReference type="Gene3D" id="3.40.50.300">
    <property type="entry name" value="P-loop containing nucleotide triphosphate hydrolases"/>
    <property type="match status" value="1"/>
</dbReference>
<dbReference type="GO" id="GO:0016301">
    <property type="term" value="F:kinase activity"/>
    <property type="evidence" value="ECO:0007669"/>
    <property type="project" value="UniProtKB-KW"/>
</dbReference>
<dbReference type="PROSITE" id="PS01128">
    <property type="entry name" value="SHIKIMATE_KINASE"/>
    <property type="match status" value="1"/>
</dbReference>
<comment type="similarity">
    <text evidence="2 11">Belongs to the shikimate kinase family.</text>
</comment>
<comment type="pathway">
    <text evidence="1 11">Metabolic intermediate biosynthesis; chorismate biosynthesis; chorismate from D-erythrose 4-phosphate and phosphoenolpyruvate: step 5/7.</text>
</comment>
<dbReference type="InterPro" id="IPR000623">
    <property type="entry name" value="Shikimate_kinase/TSH1"/>
</dbReference>
<feature type="binding site" evidence="11">
    <location>
        <position position="36"/>
    </location>
    <ligand>
        <name>substrate</name>
    </ligand>
</feature>
<evidence type="ECO:0000256" key="8">
    <source>
        <dbReference type="ARBA" id="ARBA00022840"/>
    </source>
</evidence>
<feature type="binding site" evidence="11">
    <location>
        <position position="133"/>
    </location>
    <ligand>
        <name>substrate</name>
    </ligand>
</feature>
<dbReference type="InterPro" id="IPR031322">
    <property type="entry name" value="Shikimate/glucono_kinase"/>
</dbReference>
<keyword evidence="4 11" id="KW-0028">Amino-acid biosynthesis</keyword>
<reference evidence="13" key="1">
    <citation type="journal article" date="2019" name="Int. J. Syst. Evol. Microbiol.">
        <title>The Global Catalogue of Microorganisms (GCM) 10K type strain sequencing project: providing services to taxonomists for standard genome sequencing and annotation.</title>
        <authorList>
            <consortium name="The Broad Institute Genomics Platform"/>
            <consortium name="The Broad Institute Genome Sequencing Center for Infectious Disease"/>
            <person name="Wu L."/>
            <person name="Ma J."/>
        </authorList>
    </citation>
    <scope>NUCLEOTIDE SEQUENCE [LARGE SCALE GENOMIC DNA]</scope>
    <source>
        <strain evidence="13">JCM 16949</strain>
    </source>
</reference>
<name>A0ABP7FRM3_9MICO</name>
<keyword evidence="11" id="KW-0479">Metal-binding</keyword>
<evidence type="ECO:0000256" key="5">
    <source>
        <dbReference type="ARBA" id="ARBA00022679"/>
    </source>
</evidence>
<dbReference type="CDD" id="cd00464">
    <property type="entry name" value="SK"/>
    <property type="match status" value="1"/>
</dbReference>
<sequence length="169" mass="18711">MDERPLLVVIGPPGAGKSVLGKQVARLLRVPFVDTDRRIVAQHGPIATVFSERGEEWFRAAERIEVAKALGERAVVSLGGGAILNQGTRDDLATQRVLLVTVSPEAVQRRLGGAVRPLLTDGIESWKRIVEERRELYEQLATRTIDSSNRTAGSLAHELAEWVQREEER</sequence>
<evidence type="ECO:0000256" key="1">
    <source>
        <dbReference type="ARBA" id="ARBA00004842"/>
    </source>
</evidence>
<evidence type="ECO:0000256" key="6">
    <source>
        <dbReference type="ARBA" id="ARBA00022741"/>
    </source>
</evidence>
<keyword evidence="5 11" id="KW-0808">Transferase</keyword>
<dbReference type="Pfam" id="PF01202">
    <property type="entry name" value="SKI"/>
    <property type="match status" value="1"/>
</dbReference>
<keyword evidence="9 11" id="KW-0057">Aromatic amino acid biosynthesis</keyword>